<proteinExistence type="predicted"/>
<keyword evidence="3" id="KW-1185">Reference proteome</keyword>
<evidence type="ECO:0000313" key="3">
    <source>
        <dbReference type="Proteomes" id="UP001224775"/>
    </source>
</evidence>
<feature type="domain" description="Calcium/calmodulin-dependent protein kinase II association-domain" evidence="1">
    <location>
        <begin position="22"/>
        <end position="139"/>
    </location>
</feature>
<dbReference type="SUPFAM" id="SSF54427">
    <property type="entry name" value="NTF2-like"/>
    <property type="match status" value="1"/>
</dbReference>
<protein>
    <recommendedName>
        <fullName evidence="1">Calcium/calmodulin-dependent protein kinase II association-domain domain-containing protein</fullName>
    </recommendedName>
</protein>
<sequence>MISHHHSSLMPEEVVRPKAITKDEVRGLFNLWNDALATGDPQQVAARYTEDAVLLPTLSDKARYTSDGIADYFVHFLEKKPVGKILEGNVKIGPNWAQDAGIYEFTFQDGSSVQGRYSFVYAYENGQWKISNHHSSIMPEGQLLP</sequence>
<dbReference type="CDD" id="cd00531">
    <property type="entry name" value="NTF2_like"/>
    <property type="match status" value="1"/>
</dbReference>
<gene>
    <name evidence="2" type="ORF">QTG54_006311</name>
</gene>
<dbReference type="GO" id="GO:0004683">
    <property type="term" value="F:calcium/calmodulin-dependent protein kinase activity"/>
    <property type="evidence" value="ECO:0007669"/>
    <property type="project" value="InterPro"/>
</dbReference>
<evidence type="ECO:0000313" key="2">
    <source>
        <dbReference type="EMBL" id="KAK1742714.1"/>
    </source>
</evidence>
<dbReference type="AlphaFoldDB" id="A0AAD8YBW9"/>
<dbReference type="Pfam" id="PF08332">
    <property type="entry name" value="CaMKII_AD"/>
    <property type="match status" value="1"/>
</dbReference>
<comment type="caution">
    <text evidence="2">The sequence shown here is derived from an EMBL/GenBank/DDBJ whole genome shotgun (WGS) entry which is preliminary data.</text>
</comment>
<organism evidence="2 3">
    <name type="scientific">Skeletonema marinoi</name>
    <dbReference type="NCBI Taxonomy" id="267567"/>
    <lineage>
        <taxon>Eukaryota</taxon>
        <taxon>Sar</taxon>
        <taxon>Stramenopiles</taxon>
        <taxon>Ochrophyta</taxon>
        <taxon>Bacillariophyta</taxon>
        <taxon>Coscinodiscophyceae</taxon>
        <taxon>Thalassiosirophycidae</taxon>
        <taxon>Thalassiosirales</taxon>
        <taxon>Skeletonemataceae</taxon>
        <taxon>Skeletonema</taxon>
        <taxon>Skeletonema marinoi-dohrnii complex</taxon>
    </lineage>
</organism>
<dbReference type="NCBIfam" id="TIGR02246">
    <property type="entry name" value="SgcJ/EcaC family oxidoreductase"/>
    <property type="match status" value="1"/>
</dbReference>
<dbReference type="GO" id="GO:0005516">
    <property type="term" value="F:calmodulin binding"/>
    <property type="evidence" value="ECO:0007669"/>
    <property type="project" value="InterPro"/>
</dbReference>
<accession>A0AAD8YBW9</accession>
<dbReference type="InterPro" id="IPR011944">
    <property type="entry name" value="Steroid_delta5-4_isomerase"/>
</dbReference>
<evidence type="ECO:0000259" key="1">
    <source>
        <dbReference type="Pfam" id="PF08332"/>
    </source>
</evidence>
<dbReference type="Gene3D" id="3.10.450.50">
    <property type="match status" value="1"/>
</dbReference>
<dbReference type="InterPro" id="IPR013543">
    <property type="entry name" value="Ca/CaM-dep_prot_kinase-assoc"/>
</dbReference>
<dbReference type="EMBL" id="JATAAI010000010">
    <property type="protein sequence ID" value="KAK1742714.1"/>
    <property type="molecule type" value="Genomic_DNA"/>
</dbReference>
<name>A0AAD8YBW9_9STRA</name>
<dbReference type="Proteomes" id="UP001224775">
    <property type="component" value="Unassembled WGS sequence"/>
</dbReference>
<reference evidence="2" key="1">
    <citation type="submission" date="2023-06" db="EMBL/GenBank/DDBJ databases">
        <title>Survivors Of The Sea: Transcriptome response of Skeletonema marinoi to long-term dormancy.</title>
        <authorList>
            <person name="Pinder M.I.M."/>
            <person name="Kourtchenko O."/>
            <person name="Robertson E.K."/>
            <person name="Larsson T."/>
            <person name="Maumus F."/>
            <person name="Osuna-Cruz C.M."/>
            <person name="Vancaester E."/>
            <person name="Stenow R."/>
            <person name="Vandepoele K."/>
            <person name="Ploug H."/>
            <person name="Bruchert V."/>
            <person name="Godhe A."/>
            <person name="Topel M."/>
        </authorList>
    </citation>
    <scope>NUCLEOTIDE SEQUENCE</scope>
    <source>
        <strain evidence="2">R05AC</strain>
    </source>
</reference>
<dbReference type="InterPro" id="IPR032710">
    <property type="entry name" value="NTF2-like_dom_sf"/>
</dbReference>